<dbReference type="SUPFAM" id="SSF55658">
    <property type="entry name" value="L9 N-domain-like"/>
    <property type="match status" value="1"/>
</dbReference>
<evidence type="ECO:0000256" key="5">
    <source>
        <dbReference type="ARBA" id="ARBA00023274"/>
    </source>
</evidence>
<accession>A0A1F6WVV9</accession>
<evidence type="ECO:0000256" key="1">
    <source>
        <dbReference type="ARBA" id="ARBA00010605"/>
    </source>
</evidence>
<dbReference type="InterPro" id="IPR036791">
    <property type="entry name" value="Ribosomal_bL9_C_sf"/>
</dbReference>
<dbReference type="InterPro" id="IPR000244">
    <property type="entry name" value="Ribosomal_bL9"/>
</dbReference>
<dbReference type="GO" id="GO:0003735">
    <property type="term" value="F:structural constituent of ribosome"/>
    <property type="evidence" value="ECO:0007669"/>
    <property type="project" value="InterPro"/>
</dbReference>
<dbReference type="GO" id="GO:0005840">
    <property type="term" value="C:ribosome"/>
    <property type="evidence" value="ECO:0007669"/>
    <property type="project" value="UniProtKB-KW"/>
</dbReference>
<dbReference type="InterPro" id="IPR020070">
    <property type="entry name" value="Ribosomal_bL9_N"/>
</dbReference>
<dbReference type="GO" id="GO:0006412">
    <property type="term" value="P:translation"/>
    <property type="evidence" value="ECO:0007669"/>
    <property type="project" value="InterPro"/>
</dbReference>
<dbReference type="STRING" id="1801770.A3A01_01155"/>
<gene>
    <name evidence="10" type="ORF">A3A01_01155</name>
</gene>
<name>A0A1F6WVV9_9BACT</name>
<dbReference type="Pfam" id="PF03948">
    <property type="entry name" value="Ribosomal_L9_C"/>
    <property type="match status" value="1"/>
</dbReference>
<keyword evidence="3" id="KW-0694">RNA-binding</keyword>
<dbReference type="EMBL" id="MFUU01000015">
    <property type="protein sequence ID" value="OGI85895.1"/>
    <property type="molecule type" value="Genomic_DNA"/>
</dbReference>
<dbReference type="NCBIfam" id="TIGR00158">
    <property type="entry name" value="L9"/>
    <property type="match status" value="1"/>
</dbReference>
<proteinExistence type="inferred from homology"/>
<dbReference type="InterPro" id="IPR036935">
    <property type="entry name" value="Ribosomal_bL9_N_sf"/>
</dbReference>
<evidence type="ECO:0000256" key="6">
    <source>
        <dbReference type="ARBA" id="ARBA00035292"/>
    </source>
</evidence>
<feature type="domain" description="Large ribosomal subunit protein bL9 C-terminal" evidence="9">
    <location>
        <begin position="70"/>
        <end position="141"/>
    </location>
</feature>
<dbReference type="Gene3D" id="3.40.5.10">
    <property type="entry name" value="Ribosomal protein L9, N-terminal domain"/>
    <property type="match status" value="1"/>
</dbReference>
<reference evidence="10 11" key="1">
    <citation type="journal article" date="2016" name="Nat. Commun.">
        <title>Thousands of microbial genomes shed light on interconnected biogeochemical processes in an aquifer system.</title>
        <authorList>
            <person name="Anantharaman K."/>
            <person name="Brown C.T."/>
            <person name="Hug L.A."/>
            <person name="Sharon I."/>
            <person name="Castelle C.J."/>
            <person name="Probst A.J."/>
            <person name="Thomas B.C."/>
            <person name="Singh A."/>
            <person name="Wilkins M.J."/>
            <person name="Karaoz U."/>
            <person name="Brodie E.L."/>
            <person name="Williams K.H."/>
            <person name="Hubbard S.S."/>
            <person name="Banfield J.F."/>
        </authorList>
    </citation>
    <scope>NUCLEOTIDE SEQUENCE [LARGE SCALE GENOMIC DNA]</scope>
</reference>
<sequence length="147" mass="16959">MRVIFLQDVPRVGKKYDVKEVNGGYALNFLFPRKLAEMATIKAIAELEKRKNEIVIEREVQESLLMKNLEEIKNKVVTMEGKANEQGHLFQAIHAREIVEAMHKEHHAEIGEELLILEKPIKKVGEFEIPIKVKNKKSSFKLMVKAI</sequence>
<keyword evidence="5" id="KW-0687">Ribonucleoprotein</keyword>
<dbReference type="SUPFAM" id="SSF55653">
    <property type="entry name" value="Ribosomal protein L9 C-domain"/>
    <property type="match status" value="1"/>
</dbReference>
<comment type="similarity">
    <text evidence="1">Belongs to the bacterial ribosomal protein bL9 family.</text>
</comment>
<keyword evidence="2" id="KW-0699">rRNA-binding</keyword>
<evidence type="ECO:0000259" key="8">
    <source>
        <dbReference type="Pfam" id="PF01281"/>
    </source>
</evidence>
<feature type="domain" description="Ribosomal protein L9" evidence="8">
    <location>
        <begin position="1"/>
        <end position="47"/>
    </location>
</feature>
<evidence type="ECO:0000256" key="4">
    <source>
        <dbReference type="ARBA" id="ARBA00022980"/>
    </source>
</evidence>
<dbReference type="InterPro" id="IPR020594">
    <property type="entry name" value="Ribosomal_bL9_bac/chp"/>
</dbReference>
<dbReference type="AlphaFoldDB" id="A0A1F6WVV9"/>
<keyword evidence="4 10" id="KW-0689">Ribosomal protein</keyword>
<dbReference type="Proteomes" id="UP000179352">
    <property type="component" value="Unassembled WGS sequence"/>
</dbReference>
<dbReference type="InterPro" id="IPR020069">
    <property type="entry name" value="Ribosomal_bL9_C"/>
</dbReference>
<dbReference type="Pfam" id="PF01281">
    <property type="entry name" value="Ribosomal_L9_N"/>
    <property type="match status" value="1"/>
</dbReference>
<organism evidence="10 11">
    <name type="scientific">Candidatus Nomurabacteria bacterium RIFCSPLOWO2_01_FULL_39_17</name>
    <dbReference type="NCBI Taxonomy" id="1801770"/>
    <lineage>
        <taxon>Bacteria</taxon>
        <taxon>Candidatus Nomuraibacteriota</taxon>
    </lineage>
</organism>
<protein>
    <recommendedName>
        <fullName evidence="6">Large ribosomal subunit protein bL9</fullName>
    </recommendedName>
    <alternativeName>
        <fullName evidence="7">50S ribosomal protein L9</fullName>
    </alternativeName>
</protein>
<dbReference type="InterPro" id="IPR009027">
    <property type="entry name" value="Ribosomal_bL9/RNase_H1_N"/>
</dbReference>
<comment type="caution">
    <text evidence="10">The sequence shown here is derived from an EMBL/GenBank/DDBJ whole genome shotgun (WGS) entry which is preliminary data.</text>
</comment>
<dbReference type="GO" id="GO:0019843">
    <property type="term" value="F:rRNA binding"/>
    <property type="evidence" value="ECO:0007669"/>
    <property type="project" value="UniProtKB-KW"/>
</dbReference>
<evidence type="ECO:0000259" key="9">
    <source>
        <dbReference type="Pfam" id="PF03948"/>
    </source>
</evidence>
<dbReference type="PANTHER" id="PTHR21368">
    <property type="entry name" value="50S RIBOSOMAL PROTEIN L9"/>
    <property type="match status" value="1"/>
</dbReference>
<dbReference type="GO" id="GO:1990904">
    <property type="term" value="C:ribonucleoprotein complex"/>
    <property type="evidence" value="ECO:0007669"/>
    <property type="project" value="UniProtKB-KW"/>
</dbReference>
<dbReference type="Gene3D" id="3.10.430.100">
    <property type="entry name" value="Ribosomal protein L9, C-terminal domain"/>
    <property type="match status" value="1"/>
</dbReference>
<evidence type="ECO:0000256" key="2">
    <source>
        <dbReference type="ARBA" id="ARBA00022730"/>
    </source>
</evidence>
<evidence type="ECO:0000256" key="3">
    <source>
        <dbReference type="ARBA" id="ARBA00022884"/>
    </source>
</evidence>
<evidence type="ECO:0000256" key="7">
    <source>
        <dbReference type="ARBA" id="ARBA00035456"/>
    </source>
</evidence>
<evidence type="ECO:0000313" key="10">
    <source>
        <dbReference type="EMBL" id="OGI85895.1"/>
    </source>
</evidence>
<evidence type="ECO:0000313" key="11">
    <source>
        <dbReference type="Proteomes" id="UP000179352"/>
    </source>
</evidence>